<dbReference type="PANTHER" id="PTHR33221">
    <property type="entry name" value="WINGED HELIX-TURN-HELIX TRANSCRIPTIONAL REGULATOR, RRF2 FAMILY"/>
    <property type="match status" value="1"/>
</dbReference>
<dbReference type="GO" id="GO:0003700">
    <property type="term" value="F:DNA-binding transcription factor activity"/>
    <property type="evidence" value="ECO:0007669"/>
    <property type="project" value="TreeGrafter"/>
</dbReference>
<dbReference type="GO" id="GO:0005829">
    <property type="term" value="C:cytosol"/>
    <property type="evidence" value="ECO:0007669"/>
    <property type="project" value="TreeGrafter"/>
</dbReference>
<dbReference type="PROSITE" id="PS51197">
    <property type="entry name" value="HTH_RRF2_2"/>
    <property type="match status" value="1"/>
</dbReference>
<gene>
    <name evidence="1" type="ORF">HYQ43_18185</name>
</gene>
<dbReference type="EMBL" id="CP058690">
    <property type="protein sequence ID" value="QLH16046.1"/>
    <property type="molecule type" value="Genomic_DNA"/>
</dbReference>
<dbReference type="SUPFAM" id="SSF46785">
    <property type="entry name" value="Winged helix' DNA-binding domain"/>
    <property type="match status" value="1"/>
</dbReference>
<sequence>MRTDSRLSRMLHVLLHMARHDAPLTSEQIAKMLDTNSVLVRRTMGGLRRAGYVRSEKGHGGGWSLARNLTEITLLDIHNAIGRPKIFAIGNMGNNPHCAVERVVNAAIDDALQSAEDLLLKRLGSVRLSDLANEFERICSDTGWDEDHLPTGL</sequence>
<reference evidence="1 2" key="1">
    <citation type="submission" date="2020-07" db="EMBL/GenBank/DDBJ databases">
        <title>The complete genome of Paracoccus pantotrophus ACCC 10489.</title>
        <authorList>
            <person name="Si Y."/>
        </authorList>
    </citation>
    <scope>NUCLEOTIDE SEQUENCE [LARGE SCALE GENOMIC DNA]</scope>
    <source>
        <strain evidence="1 2">ACCC10489</strain>
    </source>
</reference>
<dbReference type="AlphaFoldDB" id="A0A7H9BZ40"/>
<name>A0A7H9BZ40_PARPN</name>
<dbReference type="Proteomes" id="UP000509322">
    <property type="component" value="Chromosome 2"/>
</dbReference>
<organism evidence="1 2">
    <name type="scientific">Paracoccus pantotrophus</name>
    <name type="common">Thiosphaera pantotropha</name>
    <dbReference type="NCBI Taxonomy" id="82367"/>
    <lineage>
        <taxon>Bacteria</taxon>
        <taxon>Pseudomonadati</taxon>
        <taxon>Pseudomonadota</taxon>
        <taxon>Alphaproteobacteria</taxon>
        <taxon>Rhodobacterales</taxon>
        <taxon>Paracoccaceae</taxon>
        <taxon>Paracoccus</taxon>
    </lineage>
</organism>
<evidence type="ECO:0000313" key="2">
    <source>
        <dbReference type="Proteomes" id="UP000509322"/>
    </source>
</evidence>
<proteinExistence type="predicted"/>
<accession>A0A7H9BZ40</accession>
<protein>
    <submittedName>
        <fullName evidence="1">Rrf2 family transcriptional regulator</fullName>
    </submittedName>
</protein>
<dbReference type="InterPro" id="IPR036388">
    <property type="entry name" value="WH-like_DNA-bd_sf"/>
</dbReference>
<dbReference type="Gene3D" id="1.10.10.10">
    <property type="entry name" value="Winged helix-like DNA-binding domain superfamily/Winged helix DNA-binding domain"/>
    <property type="match status" value="1"/>
</dbReference>
<dbReference type="Pfam" id="PF02082">
    <property type="entry name" value="Rrf2"/>
    <property type="match status" value="1"/>
</dbReference>
<evidence type="ECO:0000313" key="1">
    <source>
        <dbReference type="EMBL" id="QLH16046.1"/>
    </source>
</evidence>
<dbReference type="PANTHER" id="PTHR33221:SF15">
    <property type="entry name" value="HTH-TYPE TRANSCRIPTIONAL REGULATOR YWGB-RELATED"/>
    <property type="match status" value="1"/>
</dbReference>
<dbReference type="InterPro" id="IPR036390">
    <property type="entry name" value="WH_DNA-bd_sf"/>
</dbReference>
<dbReference type="InterPro" id="IPR000944">
    <property type="entry name" value="Tscrpt_reg_Rrf2"/>
</dbReference>